<dbReference type="Proteomes" id="UP000282876">
    <property type="component" value="Unassembled WGS sequence"/>
</dbReference>
<reference evidence="1 2" key="1">
    <citation type="submission" date="2018-10" db="EMBL/GenBank/DDBJ databases">
        <title>Draft genome sequence of the microsporidian Tubulinosema ratisbonensis.</title>
        <authorList>
            <person name="Polonais V."/>
            <person name="Peyretaillade E."/>
            <person name="Niehus S."/>
            <person name="Wawrzyniak I."/>
            <person name="Franchet A."/>
            <person name="Gaspin C."/>
            <person name="Reichstadt M."/>
            <person name="Belser C."/>
            <person name="Labadie K."/>
            <person name="Delbac F."/>
            <person name="Ferrandon D."/>
        </authorList>
    </citation>
    <scope>NUCLEOTIDE SEQUENCE [LARGE SCALE GENOMIC DNA]</scope>
    <source>
        <strain evidence="1 2">Franzen</strain>
    </source>
</reference>
<accession>A0A437AHS7</accession>
<dbReference type="AlphaFoldDB" id="A0A437AHS7"/>
<dbReference type="VEuPathDB" id="MicrosporidiaDB:TUBRATIS_28470"/>
<keyword evidence="2" id="KW-1185">Reference proteome</keyword>
<evidence type="ECO:0000313" key="2">
    <source>
        <dbReference type="Proteomes" id="UP000282876"/>
    </source>
</evidence>
<protein>
    <submittedName>
        <fullName evidence="1">Uncharacterized protein</fullName>
    </submittedName>
</protein>
<gene>
    <name evidence="1" type="ORF">TUBRATIS_28470</name>
</gene>
<evidence type="ECO:0000313" key="1">
    <source>
        <dbReference type="EMBL" id="RVD90720.1"/>
    </source>
</evidence>
<proteinExistence type="predicted"/>
<name>A0A437AHS7_9MICR</name>
<sequence length="141" mass="16707">MKETILHKEIKNLKTLLTNTLNTEENKTFIKLLYNLNENKLFIKVNKLDLKISLNLQTNLEKSLEEELKNKLINNTKVVSNFSLYPLILLFNNFLREKSHSIFVTESEFNKWNENNKLIKKVLKGKSGKEYFLECENEINE</sequence>
<organism evidence="1 2">
    <name type="scientific">Tubulinosema ratisbonensis</name>
    <dbReference type="NCBI Taxonomy" id="291195"/>
    <lineage>
        <taxon>Eukaryota</taxon>
        <taxon>Fungi</taxon>
        <taxon>Fungi incertae sedis</taxon>
        <taxon>Microsporidia</taxon>
        <taxon>Tubulinosematoidea</taxon>
        <taxon>Tubulinosematidae</taxon>
        <taxon>Tubulinosema</taxon>
    </lineage>
</organism>
<comment type="caution">
    <text evidence="1">The sequence shown here is derived from an EMBL/GenBank/DDBJ whole genome shotgun (WGS) entry which is preliminary data.</text>
</comment>
<dbReference type="EMBL" id="RCSS01000796">
    <property type="protein sequence ID" value="RVD90720.1"/>
    <property type="molecule type" value="Genomic_DNA"/>
</dbReference>